<reference evidence="3" key="2">
    <citation type="submission" date="2015-01" db="EMBL/GenBank/DDBJ databases">
        <title>Evolutionary Origins and Diversification of the Mycorrhizal Mutualists.</title>
        <authorList>
            <consortium name="DOE Joint Genome Institute"/>
            <consortium name="Mycorrhizal Genomics Consortium"/>
            <person name="Kohler A."/>
            <person name="Kuo A."/>
            <person name="Nagy L.G."/>
            <person name="Floudas D."/>
            <person name="Copeland A."/>
            <person name="Barry K.W."/>
            <person name="Cichocki N."/>
            <person name="Veneault-Fourrey C."/>
            <person name="LaButti K."/>
            <person name="Lindquist E.A."/>
            <person name="Lipzen A."/>
            <person name="Lundell T."/>
            <person name="Morin E."/>
            <person name="Murat C."/>
            <person name="Riley R."/>
            <person name="Ohm R."/>
            <person name="Sun H."/>
            <person name="Tunlid A."/>
            <person name="Henrissat B."/>
            <person name="Grigoriev I.V."/>
            <person name="Hibbett D.S."/>
            <person name="Martin F."/>
        </authorList>
    </citation>
    <scope>NUCLEOTIDE SEQUENCE [LARGE SCALE GENOMIC DNA]</scope>
    <source>
        <strain evidence="3">LaAM-08-1</strain>
    </source>
</reference>
<dbReference type="AlphaFoldDB" id="A0A0C9WYP8"/>
<dbReference type="EMBL" id="KN838680">
    <property type="protein sequence ID" value="KIJ97960.1"/>
    <property type="molecule type" value="Genomic_DNA"/>
</dbReference>
<dbReference type="Proteomes" id="UP000054477">
    <property type="component" value="Unassembled WGS sequence"/>
</dbReference>
<proteinExistence type="predicted"/>
<gene>
    <name evidence="2" type="ORF">K443DRAFT_629303</name>
</gene>
<name>A0A0C9WYP8_9AGAR</name>
<accession>A0A0C9WYP8</accession>
<reference evidence="2 3" key="1">
    <citation type="submission" date="2014-04" db="EMBL/GenBank/DDBJ databases">
        <authorList>
            <consortium name="DOE Joint Genome Institute"/>
            <person name="Kuo A."/>
            <person name="Kohler A."/>
            <person name="Nagy L.G."/>
            <person name="Floudas D."/>
            <person name="Copeland A."/>
            <person name="Barry K.W."/>
            <person name="Cichocki N."/>
            <person name="Veneault-Fourrey C."/>
            <person name="LaButti K."/>
            <person name="Lindquist E.A."/>
            <person name="Lipzen A."/>
            <person name="Lundell T."/>
            <person name="Morin E."/>
            <person name="Murat C."/>
            <person name="Sun H."/>
            <person name="Tunlid A."/>
            <person name="Henrissat B."/>
            <person name="Grigoriev I.V."/>
            <person name="Hibbett D.S."/>
            <person name="Martin F."/>
            <person name="Nordberg H.P."/>
            <person name="Cantor M.N."/>
            <person name="Hua S.X."/>
        </authorList>
    </citation>
    <scope>NUCLEOTIDE SEQUENCE [LARGE SCALE GENOMIC DNA]</scope>
    <source>
        <strain evidence="2 3">LaAM-08-1</strain>
    </source>
</reference>
<keyword evidence="3" id="KW-1185">Reference proteome</keyword>
<feature type="region of interest" description="Disordered" evidence="1">
    <location>
        <begin position="1"/>
        <end position="24"/>
    </location>
</feature>
<evidence type="ECO:0000313" key="2">
    <source>
        <dbReference type="EMBL" id="KIJ97960.1"/>
    </source>
</evidence>
<evidence type="ECO:0000256" key="1">
    <source>
        <dbReference type="SAM" id="MobiDB-lite"/>
    </source>
</evidence>
<evidence type="ECO:0000313" key="3">
    <source>
        <dbReference type="Proteomes" id="UP000054477"/>
    </source>
</evidence>
<dbReference type="HOGENOM" id="CLU_1190075_0_0_1"/>
<sequence>MCPRWLNQVNKPNLRQRPIHSPHSHKAYHTTAHLNVGQGSSLQNRRLQIMNASTLIESLISLVWSEESTRLSLKGNSGPGLSQDDPMAVVVELRGDEKRGPPPKPRSLSDSVPHEPRNLYYRIYDKGGAIVSKLSLNPDDECLGRVDTLFVTPPHTIVSLGSRIANAEGIAKNKIQFFEGTDGDHLMNDINHLYLEQTDPGCAEDEPIAVVCVERKAGGASNARGRLKRTPHS</sequence>
<protein>
    <submittedName>
        <fullName evidence="2">Uncharacterized protein</fullName>
    </submittedName>
</protein>
<organism evidence="2 3">
    <name type="scientific">Laccaria amethystina LaAM-08-1</name>
    <dbReference type="NCBI Taxonomy" id="1095629"/>
    <lineage>
        <taxon>Eukaryota</taxon>
        <taxon>Fungi</taxon>
        <taxon>Dikarya</taxon>
        <taxon>Basidiomycota</taxon>
        <taxon>Agaricomycotina</taxon>
        <taxon>Agaricomycetes</taxon>
        <taxon>Agaricomycetidae</taxon>
        <taxon>Agaricales</taxon>
        <taxon>Agaricineae</taxon>
        <taxon>Hydnangiaceae</taxon>
        <taxon>Laccaria</taxon>
    </lineage>
</organism>
<dbReference type="OrthoDB" id="3025911at2759"/>